<comment type="caution">
    <text evidence="6">The sequence shown here is derived from an EMBL/GenBank/DDBJ whole genome shotgun (WGS) entry which is preliminary data.</text>
</comment>
<dbReference type="AlphaFoldDB" id="A0A8H3WKD0"/>
<evidence type="ECO:0000256" key="5">
    <source>
        <dbReference type="SAM" id="Phobius"/>
    </source>
</evidence>
<feature type="transmembrane region" description="Helical" evidence="5">
    <location>
        <begin position="308"/>
        <end position="326"/>
    </location>
</feature>
<evidence type="ECO:0000256" key="2">
    <source>
        <dbReference type="ARBA" id="ARBA00022692"/>
    </source>
</evidence>
<dbReference type="PANTHER" id="PTHR42723:SF1">
    <property type="entry name" value="CHLOROPHYLL SYNTHASE, CHLOROPLASTIC"/>
    <property type="match status" value="1"/>
</dbReference>
<protein>
    <recommendedName>
        <fullName evidence="8">UbiA prenyltransferase</fullName>
    </recommendedName>
</protein>
<sequence length="331" mass="37000">MSKTDVESRSTPMMEEESMGFHLDKKETLSRIRSSPLYHLKTVYLFTKSDFKTIVLPQMLFAVSSILTNGFRDHNTPPPLTLTTFFKPLIHAVIWVYANLFLQSLANQRLPGSITEDAANKPWRPLPSGRITSDQTRQIALHLVPALMIFGAYSGAYRETTSFISFVWMYNDLDASNASIWWRNVTNALGYMTFSAGALAITGGRVEYVLSNTGVMWIMMTGAVILTTVHAQDLPDVVGDRARGRKTVPLVYGDGVARWTLAVGAMLWSVVLPMFWGLSWAGHALVLGIGLFIVCGTLWRRTVDDDEVVWKIWCAWAGLMYLLPSLKVLGL</sequence>
<dbReference type="Proteomes" id="UP000434172">
    <property type="component" value="Unassembled WGS sequence"/>
</dbReference>
<name>A0A8H3WKD0_9PEZI</name>
<dbReference type="InterPro" id="IPR050475">
    <property type="entry name" value="Prenyltransferase_related"/>
</dbReference>
<keyword evidence="3 5" id="KW-1133">Transmembrane helix</keyword>
<accession>A0A8H3WKD0</accession>
<dbReference type="PANTHER" id="PTHR42723">
    <property type="entry name" value="CHLOROPHYLL SYNTHASE"/>
    <property type="match status" value="1"/>
</dbReference>
<comment type="subcellular location">
    <subcellularLocation>
        <location evidence="1">Membrane</location>
        <topology evidence="1">Multi-pass membrane protein</topology>
    </subcellularLocation>
</comment>
<dbReference type="CDD" id="cd13965">
    <property type="entry name" value="PT_UbiA_3"/>
    <property type="match status" value="1"/>
</dbReference>
<keyword evidence="4 5" id="KW-0472">Membrane</keyword>
<dbReference type="GO" id="GO:0016020">
    <property type="term" value="C:membrane"/>
    <property type="evidence" value="ECO:0007669"/>
    <property type="project" value="UniProtKB-SubCell"/>
</dbReference>
<dbReference type="Pfam" id="PF01040">
    <property type="entry name" value="UbiA"/>
    <property type="match status" value="1"/>
</dbReference>
<dbReference type="GO" id="GO:0016765">
    <property type="term" value="F:transferase activity, transferring alkyl or aryl (other than methyl) groups"/>
    <property type="evidence" value="ECO:0007669"/>
    <property type="project" value="InterPro"/>
</dbReference>
<dbReference type="OrthoDB" id="434972at2759"/>
<evidence type="ECO:0008006" key="8">
    <source>
        <dbReference type="Google" id="ProtNLM"/>
    </source>
</evidence>
<evidence type="ECO:0000313" key="7">
    <source>
        <dbReference type="Proteomes" id="UP000434172"/>
    </source>
</evidence>
<keyword evidence="2 5" id="KW-0812">Transmembrane</keyword>
<gene>
    <name evidence="6" type="ORF">GQ607_006861</name>
</gene>
<proteinExistence type="predicted"/>
<evidence type="ECO:0000256" key="4">
    <source>
        <dbReference type="ARBA" id="ARBA00023136"/>
    </source>
</evidence>
<keyword evidence="7" id="KW-1185">Reference proteome</keyword>
<evidence type="ECO:0000313" key="6">
    <source>
        <dbReference type="EMBL" id="KAF0326043.1"/>
    </source>
</evidence>
<dbReference type="EMBL" id="WOWK01000033">
    <property type="protein sequence ID" value="KAF0326043.1"/>
    <property type="molecule type" value="Genomic_DNA"/>
</dbReference>
<feature type="transmembrane region" description="Helical" evidence="5">
    <location>
        <begin position="282"/>
        <end position="299"/>
    </location>
</feature>
<feature type="transmembrane region" description="Helical" evidence="5">
    <location>
        <begin position="139"/>
        <end position="157"/>
    </location>
</feature>
<organism evidence="6 7">
    <name type="scientific">Colletotrichum asianum</name>
    <dbReference type="NCBI Taxonomy" id="702518"/>
    <lineage>
        <taxon>Eukaryota</taxon>
        <taxon>Fungi</taxon>
        <taxon>Dikarya</taxon>
        <taxon>Ascomycota</taxon>
        <taxon>Pezizomycotina</taxon>
        <taxon>Sordariomycetes</taxon>
        <taxon>Hypocreomycetidae</taxon>
        <taxon>Glomerellales</taxon>
        <taxon>Glomerellaceae</taxon>
        <taxon>Colletotrichum</taxon>
        <taxon>Colletotrichum gloeosporioides species complex</taxon>
    </lineage>
</organism>
<reference evidence="6 7" key="1">
    <citation type="submission" date="2019-12" db="EMBL/GenBank/DDBJ databases">
        <title>A genome sequence resource for the geographically widespread anthracnose pathogen Colletotrichum asianum.</title>
        <authorList>
            <person name="Meng Y."/>
        </authorList>
    </citation>
    <scope>NUCLEOTIDE SEQUENCE [LARGE SCALE GENOMIC DNA]</scope>
    <source>
        <strain evidence="6 7">ICMP 18580</strain>
    </source>
</reference>
<evidence type="ECO:0000256" key="3">
    <source>
        <dbReference type="ARBA" id="ARBA00022989"/>
    </source>
</evidence>
<dbReference type="InterPro" id="IPR000537">
    <property type="entry name" value="UbiA_prenyltransferase"/>
</dbReference>
<feature type="transmembrane region" description="Helical" evidence="5">
    <location>
        <begin position="215"/>
        <end position="235"/>
    </location>
</feature>
<evidence type="ECO:0000256" key="1">
    <source>
        <dbReference type="ARBA" id="ARBA00004141"/>
    </source>
</evidence>